<dbReference type="InterPro" id="IPR032675">
    <property type="entry name" value="LRR_dom_sf"/>
</dbReference>
<sequence>MPILDDASKFKQQLPDPLTILPPELVGDIFHLWLVDRLYPHPQYSYSQLPALLCHVSKSWRDFVYASPLLWAHVIIEVSQGAVANLYVLQKRLERSQSAPLFLEIVVGDNPDKDALGVLFAESSRFCQLTLGVLNMSWWNDIPMDGFTQLKKLTVRTWTRPGVVLHEDELNAIFSSAPRLRCVNWHSTADPGPVGVNGHQLRFLDLIAFRVPITRVLEVLAACPNLRNAAINFMDEHDHIPMPLRERIVLPELRSLYLYGSRHLTCLLESVQAPALSSLEIHWVRYNGRACGLEALQSLLAYSPHVEDMALHEFLHTEDGLISILTNNKNLVRLTVSAESDKKRLVTQRTFDLLTCQEDGNYMLPRLEELVFRGGLYVPDEIVLRMIKSRTSLPGDLAYSSGSHRARVLKSICLDRCKPMTFETISKLEAICLESGLKAAGTFASRNHDRIFYLDYGK</sequence>
<protein>
    <recommendedName>
        <fullName evidence="3">F-box domain-containing protein</fullName>
    </recommendedName>
</protein>
<evidence type="ECO:0000313" key="1">
    <source>
        <dbReference type="EMBL" id="KIJ08114.1"/>
    </source>
</evidence>
<dbReference type="SUPFAM" id="SSF52047">
    <property type="entry name" value="RNI-like"/>
    <property type="match status" value="1"/>
</dbReference>
<name>A0A0C9SNL1_PAXIN</name>
<gene>
    <name evidence="1" type="ORF">PAXINDRAFT_102677</name>
</gene>
<keyword evidence="2" id="KW-1185">Reference proteome</keyword>
<evidence type="ECO:0008006" key="3">
    <source>
        <dbReference type="Google" id="ProtNLM"/>
    </source>
</evidence>
<dbReference type="HOGENOM" id="CLU_049937_0_0_1"/>
<reference evidence="2" key="2">
    <citation type="submission" date="2015-01" db="EMBL/GenBank/DDBJ databases">
        <title>Evolutionary Origins and Diversification of the Mycorrhizal Mutualists.</title>
        <authorList>
            <consortium name="DOE Joint Genome Institute"/>
            <consortium name="Mycorrhizal Genomics Consortium"/>
            <person name="Kohler A."/>
            <person name="Kuo A."/>
            <person name="Nagy L.G."/>
            <person name="Floudas D."/>
            <person name="Copeland A."/>
            <person name="Barry K.W."/>
            <person name="Cichocki N."/>
            <person name="Veneault-Fourrey C."/>
            <person name="LaButti K."/>
            <person name="Lindquist E.A."/>
            <person name="Lipzen A."/>
            <person name="Lundell T."/>
            <person name="Morin E."/>
            <person name="Murat C."/>
            <person name="Riley R."/>
            <person name="Ohm R."/>
            <person name="Sun H."/>
            <person name="Tunlid A."/>
            <person name="Henrissat B."/>
            <person name="Grigoriev I.V."/>
            <person name="Hibbett D.S."/>
            <person name="Martin F."/>
        </authorList>
    </citation>
    <scope>NUCLEOTIDE SEQUENCE [LARGE SCALE GENOMIC DNA]</scope>
    <source>
        <strain evidence="2">ATCC 200175</strain>
    </source>
</reference>
<proteinExistence type="predicted"/>
<organism evidence="1 2">
    <name type="scientific">Paxillus involutus ATCC 200175</name>
    <dbReference type="NCBI Taxonomy" id="664439"/>
    <lineage>
        <taxon>Eukaryota</taxon>
        <taxon>Fungi</taxon>
        <taxon>Dikarya</taxon>
        <taxon>Basidiomycota</taxon>
        <taxon>Agaricomycotina</taxon>
        <taxon>Agaricomycetes</taxon>
        <taxon>Agaricomycetidae</taxon>
        <taxon>Boletales</taxon>
        <taxon>Paxilineae</taxon>
        <taxon>Paxillaceae</taxon>
        <taxon>Paxillus</taxon>
    </lineage>
</organism>
<dbReference type="Gene3D" id="3.80.10.10">
    <property type="entry name" value="Ribonuclease Inhibitor"/>
    <property type="match status" value="1"/>
</dbReference>
<reference evidence="1 2" key="1">
    <citation type="submission" date="2014-06" db="EMBL/GenBank/DDBJ databases">
        <authorList>
            <consortium name="DOE Joint Genome Institute"/>
            <person name="Kuo A."/>
            <person name="Kohler A."/>
            <person name="Nagy L.G."/>
            <person name="Floudas D."/>
            <person name="Copeland A."/>
            <person name="Barry K.W."/>
            <person name="Cichocki N."/>
            <person name="Veneault-Fourrey C."/>
            <person name="LaButti K."/>
            <person name="Lindquist E.A."/>
            <person name="Lipzen A."/>
            <person name="Lundell T."/>
            <person name="Morin E."/>
            <person name="Murat C."/>
            <person name="Sun H."/>
            <person name="Tunlid A."/>
            <person name="Henrissat B."/>
            <person name="Grigoriev I.V."/>
            <person name="Hibbett D.S."/>
            <person name="Martin F."/>
            <person name="Nordberg H.P."/>
            <person name="Cantor M.N."/>
            <person name="Hua S.X."/>
        </authorList>
    </citation>
    <scope>NUCLEOTIDE SEQUENCE [LARGE SCALE GENOMIC DNA]</scope>
    <source>
        <strain evidence="1 2">ATCC 200175</strain>
    </source>
</reference>
<dbReference type="OrthoDB" id="3217549at2759"/>
<dbReference type="AlphaFoldDB" id="A0A0C9SNL1"/>
<evidence type="ECO:0000313" key="2">
    <source>
        <dbReference type="Proteomes" id="UP000053647"/>
    </source>
</evidence>
<accession>A0A0C9SNL1</accession>
<dbReference type="Proteomes" id="UP000053647">
    <property type="component" value="Unassembled WGS sequence"/>
</dbReference>
<dbReference type="EMBL" id="KN819698">
    <property type="protein sequence ID" value="KIJ08114.1"/>
    <property type="molecule type" value="Genomic_DNA"/>
</dbReference>